<sequence>MYSDQIQTQLQIQTQVIHSEPQSREHAQRMHGALTELALRHENDLYARTRGISQANRAFGWRPGYLNRATGEIELSRFGDGRPAPIHVLDGLPESWVQSRDAEGHVIATEPEIISGFIRDGRFFTREQAARAAAH</sequence>
<proteinExistence type="predicted"/>
<dbReference type="AlphaFoldDB" id="A0A9X0WB07"/>
<evidence type="ECO:0000313" key="2">
    <source>
        <dbReference type="Proteomes" id="UP001138768"/>
    </source>
</evidence>
<reference evidence="1 2" key="1">
    <citation type="journal article" date="2020" name="Microorganisms">
        <title>Osmotic Adaptation and Compatible Solute Biosynthesis of Phototrophic Bacteria as Revealed from Genome Analyses.</title>
        <authorList>
            <person name="Imhoff J.F."/>
            <person name="Rahn T."/>
            <person name="Kunzel S."/>
            <person name="Keller A."/>
            <person name="Neulinger S.C."/>
        </authorList>
    </citation>
    <scope>NUCLEOTIDE SEQUENCE [LARGE SCALE GENOMIC DNA]</scope>
    <source>
        <strain evidence="1 2">DSM 25653</strain>
    </source>
</reference>
<organism evidence="1 2">
    <name type="scientific">Lamprobacter modestohalophilus</name>
    <dbReference type="NCBI Taxonomy" id="1064514"/>
    <lineage>
        <taxon>Bacteria</taxon>
        <taxon>Pseudomonadati</taxon>
        <taxon>Pseudomonadota</taxon>
        <taxon>Gammaproteobacteria</taxon>
        <taxon>Chromatiales</taxon>
        <taxon>Chromatiaceae</taxon>
        <taxon>Lamprobacter</taxon>
    </lineage>
</organism>
<comment type="caution">
    <text evidence="1">The sequence shown here is derived from an EMBL/GenBank/DDBJ whole genome shotgun (WGS) entry which is preliminary data.</text>
</comment>
<dbReference type="RefSeq" id="WP_200246566.1">
    <property type="nucleotide sequence ID" value="NZ_NRRY01000031.1"/>
</dbReference>
<name>A0A9X0WB07_9GAMM</name>
<keyword evidence="2" id="KW-1185">Reference proteome</keyword>
<gene>
    <name evidence="1" type="ORF">CKO42_16920</name>
</gene>
<evidence type="ECO:0000313" key="1">
    <source>
        <dbReference type="EMBL" id="MBK1620092.1"/>
    </source>
</evidence>
<protein>
    <submittedName>
        <fullName evidence="1">Uncharacterized protein</fullName>
    </submittedName>
</protein>
<dbReference type="EMBL" id="NRRY01000031">
    <property type="protein sequence ID" value="MBK1620092.1"/>
    <property type="molecule type" value="Genomic_DNA"/>
</dbReference>
<accession>A0A9X0WB07</accession>
<dbReference type="Proteomes" id="UP001138768">
    <property type="component" value="Unassembled WGS sequence"/>
</dbReference>